<organism evidence="1 2">
    <name type="scientific">Arctia plantaginis</name>
    <name type="common">Wood tiger moth</name>
    <name type="synonym">Phalaena plantaginis</name>
    <dbReference type="NCBI Taxonomy" id="874455"/>
    <lineage>
        <taxon>Eukaryota</taxon>
        <taxon>Metazoa</taxon>
        <taxon>Ecdysozoa</taxon>
        <taxon>Arthropoda</taxon>
        <taxon>Hexapoda</taxon>
        <taxon>Insecta</taxon>
        <taxon>Pterygota</taxon>
        <taxon>Neoptera</taxon>
        <taxon>Endopterygota</taxon>
        <taxon>Lepidoptera</taxon>
        <taxon>Glossata</taxon>
        <taxon>Ditrysia</taxon>
        <taxon>Noctuoidea</taxon>
        <taxon>Erebidae</taxon>
        <taxon>Arctiinae</taxon>
        <taxon>Arctia</taxon>
    </lineage>
</organism>
<protein>
    <submittedName>
        <fullName evidence="1">Uncharacterized protein</fullName>
    </submittedName>
</protein>
<accession>A0A8S1API8</accession>
<comment type="caution">
    <text evidence="1">The sequence shown here is derived from an EMBL/GenBank/DDBJ whole genome shotgun (WGS) entry which is preliminary data.</text>
</comment>
<proteinExistence type="predicted"/>
<reference evidence="1 2" key="1">
    <citation type="submission" date="2020-04" db="EMBL/GenBank/DDBJ databases">
        <authorList>
            <person name="Wallbank WR R."/>
            <person name="Pardo Diaz C."/>
            <person name="Kozak K."/>
            <person name="Martin S."/>
            <person name="Jiggins C."/>
            <person name="Moest M."/>
            <person name="Warren A I."/>
            <person name="Byers J.R.P. K."/>
            <person name="Montejo-Kovacevich G."/>
            <person name="Yen C E."/>
        </authorList>
    </citation>
    <scope>NUCLEOTIDE SEQUENCE [LARGE SCALE GENOMIC DNA]</scope>
</reference>
<gene>
    <name evidence="1" type="ORF">APLA_LOCUS11722</name>
</gene>
<sequence>MKRRDIFDIWLKVGRKGRNNLIIEKILKNYDIEECNKPPRSLQMLISSLTARIQYKWEKYKQNKIRFLAENADWLEEEVLLPSEFLSMVPSCSGSTTPPTRHSGRPERPFEICHIKVKKRKLKELVTSKSQEELTLATQMKLVSSGKRDAANIVKEISLASPSRATKIKKARAAFTKPEPKLSPEAALGFLVDAKLSVEQYKILRKGAKAVNSNLYPAYYLVQEAKTKCYPPEDSIEVTDTYAEIKLQALLNLTSQRICEVQQDVIEQNSTSECSKKLRLISKWGCDGSSAQSRYKQRISGEGSEYSDEHMFSVSLVPLRLIQEDSNNIIWQNPRPNSTRFCRMIRFSYKKETKEVIKSEVNIIKTQISKLVPSQITIHGINLICSHDLVFTMVDGKICSTLSQYDSTQKCYICGKTPKKLNTDTTDAANEDMYSFGISPLHSWIRAYECLLHIAYKSDIKTWQARTKEDKESVASRKKHIQERFFAEMGLLVDMPKQSAGNTNDGNTARRFFRNSKLTADITGINLDLIKRFHVILEALSCKIEIDPEKFKTYAKETKKLYLVHYSWYYMPCSIHKILDHSKEIIETCVLPFGQLAEEAQEANNKEYRRNREYFSRKMSRINTNRDVLNRFLIVSDPLLSSKSTVQNRKRHALPSETIALLKAPNMREETSSTEEDE</sequence>
<dbReference type="OrthoDB" id="8193306at2759"/>
<dbReference type="AlphaFoldDB" id="A0A8S1API8"/>
<keyword evidence="2" id="KW-1185">Reference proteome</keyword>
<evidence type="ECO:0000313" key="2">
    <source>
        <dbReference type="Proteomes" id="UP000494106"/>
    </source>
</evidence>
<dbReference type="Proteomes" id="UP000494106">
    <property type="component" value="Unassembled WGS sequence"/>
</dbReference>
<name>A0A8S1API8_ARCPL</name>
<dbReference type="EMBL" id="CADEBC010000534">
    <property type="protein sequence ID" value="CAB3248448.1"/>
    <property type="molecule type" value="Genomic_DNA"/>
</dbReference>
<evidence type="ECO:0000313" key="1">
    <source>
        <dbReference type="EMBL" id="CAB3248448.1"/>
    </source>
</evidence>